<keyword evidence="1" id="KW-0802">TPR repeat</keyword>
<evidence type="ECO:0000256" key="1">
    <source>
        <dbReference type="PROSITE-ProRule" id="PRU00339"/>
    </source>
</evidence>
<dbReference type="SUPFAM" id="SSF48452">
    <property type="entry name" value="TPR-like"/>
    <property type="match status" value="1"/>
</dbReference>
<name>A0A4Z0PB30_9BACT</name>
<reference evidence="2 3" key="1">
    <citation type="submission" date="2019-04" db="EMBL/GenBank/DDBJ databases">
        <authorList>
            <person name="Feng G."/>
            <person name="Zhang J."/>
            <person name="Zhu H."/>
        </authorList>
    </citation>
    <scope>NUCLEOTIDE SEQUENCE [LARGE SCALE GENOMIC DNA]</scope>
    <source>
        <strain evidence="2 3">92R-1</strain>
    </source>
</reference>
<dbReference type="SMART" id="SM00028">
    <property type="entry name" value="TPR"/>
    <property type="match status" value="3"/>
</dbReference>
<dbReference type="AlphaFoldDB" id="A0A4Z0PB30"/>
<dbReference type="PROSITE" id="PS50005">
    <property type="entry name" value="TPR"/>
    <property type="match status" value="1"/>
</dbReference>
<feature type="repeat" description="TPR" evidence="1">
    <location>
        <begin position="64"/>
        <end position="97"/>
    </location>
</feature>
<protein>
    <submittedName>
        <fullName evidence="2">Uncharacterized protein</fullName>
    </submittedName>
</protein>
<dbReference type="Pfam" id="PF13181">
    <property type="entry name" value="TPR_8"/>
    <property type="match status" value="1"/>
</dbReference>
<dbReference type="Gene3D" id="1.25.40.10">
    <property type="entry name" value="Tetratricopeptide repeat domain"/>
    <property type="match status" value="1"/>
</dbReference>
<dbReference type="OrthoDB" id="768046at2"/>
<proteinExistence type="predicted"/>
<gene>
    <name evidence="2" type="ORF">EU556_03135</name>
</gene>
<dbReference type="Proteomes" id="UP000298337">
    <property type="component" value="Unassembled WGS sequence"/>
</dbReference>
<dbReference type="InterPro" id="IPR019734">
    <property type="entry name" value="TPR_rpt"/>
</dbReference>
<dbReference type="EMBL" id="SRLA01000001">
    <property type="protein sequence ID" value="TGE09835.1"/>
    <property type="molecule type" value="Genomic_DNA"/>
</dbReference>
<dbReference type="RefSeq" id="WP_135430926.1">
    <property type="nucleotide sequence ID" value="NZ_SRLA01000001.1"/>
</dbReference>
<evidence type="ECO:0000313" key="3">
    <source>
        <dbReference type="Proteomes" id="UP000298337"/>
    </source>
</evidence>
<dbReference type="InterPro" id="IPR011990">
    <property type="entry name" value="TPR-like_helical_dom_sf"/>
</dbReference>
<keyword evidence="3" id="KW-1185">Reference proteome</keyword>
<evidence type="ECO:0000313" key="2">
    <source>
        <dbReference type="EMBL" id="TGE09835.1"/>
    </source>
</evidence>
<sequence>MNYELPNELIPVFEKHYQTALELLDAVIILDGRSSSKPNFWNRFKGRKSIRHFQKCLTLLPHHWPARWGMGKAYQGLGDHINALACFAEAYRLYPHNADVVREASIAAMEAGKPEDAVMYSAAALALSPTDAGLLCNHAINLLVAGRDQDAVKFIEQAMTLAPKDVINQNAQRLIQNVVSGKAKRPTCYDLSNR</sequence>
<comment type="caution">
    <text evidence="2">The sequence shown here is derived from an EMBL/GenBank/DDBJ whole genome shotgun (WGS) entry which is preliminary data.</text>
</comment>
<accession>A0A4Z0PB30</accession>
<organism evidence="2 3">
    <name type="scientific">Hymenobacter fodinae</name>
    <dbReference type="NCBI Taxonomy" id="2510796"/>
    <lineage>
        <taxon>Bacteria</taxon>
        <taxon>Pseudomonadati</taxon>
        <taxon>Bacteroidota</taxon>
        <taxon>Cytophagia</taxon>
        <taxon>Cytophagales</taxon>
        <taxon>Hymenobacteraceae</taxon>
        <taxon>Hymenobacter</taxon>
    </lineage>
</organism>